<dbReference type="EMBL" id="SNXY01000006">
    <property type="protein sequence ID" value="TDP87506.1"/>
    <property type="molecule type" value="Genomic_DNA"/>
</dbReference>
<name>A0A4R6RNV1_9HYPH</name>
<dbReference type="Proteomes" id="UP000294547">
    <property type="component" value="Unassembled WGS sequence"/>
</dbReference>
<gene>
    <name evidence="1" type="ORF">EDD54_1402</name>
</gene>
<organism evidence="1 2">
    <name type="scientific">Oharaeibacter diazotrophicus</name>
    <dbReference type="NCBI Taxonomy" id="1920512"/>
    <lineage>
        <taxon>Bacteria</taxon>
        <taxon>Pseudomonadati</taxon>
        <taxon>Pseudomonadota</taxon>
        <taxon>Alphaproteobacteria</taxon>
        <taxon>Hyphomicrobiales</taxon>
        <taxon>Pleomorphomonadaceae</taxon>
        <taxon>Oharaeibacter</taxon>
    </lineage>
</organism>
<protein>
    <submittedName>
        <fullName evidence="1">Uncharacterized protein</fullName>
    </submittedName>
</protein>
<proteinExistence type="predicted"/>
<dbReference type="AlphaFoldDB" id="A0A4R6RNV1"/>
<evidence type="ECO:0000313" key="1">
    <source>
        <dbReference type="EMBL" id="TDP87506.1"/>
    </source>
</evidence>
<dbReference type="RefSeq" id="WP_126535380.1">
    <property type="nucleotide sequence ID" value="NZ_BSPM01000008.1"/>
</dbReference>
<sequence>MAEGGAKGGRDLVAQYAGHLANLLNGNDHLPAGTPTVEIRAFQLYDRVARGLSANRRYVEGLVGLWAYPPPPDAEQAADFYFDAVLDRPIGRRPGKPSSADNLRALIQAAAVGPGPAPREEELSTWKAMVNGPTRIRRFLEKTALFELSNRILKCLDAANRPYAEVLRLGLCPRDWLAGDEEVGVNTLKAANAFLKALRTAMNDEVGRRPTPAELAAAFAAAPVPGFPDADAFAKAPLGSAVLTRVAGQDITRMVSYEDVEAFVSETLEDEDDAPLVTEEEALPLLERAVRAGAVAADERNLLAAILEGRPLADAMKTDLGLRRRLKNEWDGDLAAYVSDLSARVAAFVRKEAAGRP</sequence>
<accession>A0A4R6RNV1</accession>
<dbReference type="OrthoDB" id="9821079at2"/>
<comment type="caution">
    <text evidence="1">The sequence shown here is derived from an EMBL/GenBank/DDBJ whole genome shotgun (WGS) entry which is preliminary data.</text>
</comment>
<reference evidence="1 2" key="1">
    <citation type="submission" date="2019-03" db="EMBL/GenBank/DDBJ databases">
        <title>Genomic Encyclopedia of Type Strains, Phase IV (KMG-IV): sequencing the most valuable type-strain genomes for metagenomic binning, comparative biology and taxonomic classification.</title>
        <authorList>
            <person name="Goeker M."/>
        </authorList>
    </citation>
    <scope>NUCLEOTIDE SEQUENCE [LARGE SCALE GENOMIC DNA]</scope>
    <source>
        <strain evidence="1 2">DSM 102969</strain>
    </source>
</reference>
<evidence type="ECO:0000313" key="2">
    <source>
        <dbReference type="Proteomes" id="UP000294547"/>
    </source>
</evidence>
<keyword evidence="2" id="KW-1185">Reference proteome</keyword>